<comment type="subcellular location">
    <subcellularLocation>
        <location evidence="1">Membrane</location>
        <topology evidence="1">Multi-pass membrane protein</topology>
    </subcellularLocation>
</comment>
<feature type="transmembrane region" description="Helical" evidence="10">
    <location>
        <begin position="631"/>
        <end position="652"/>
    </location>
</feature>
<dbReference type="Pfam" id="PF01061">
    <property type="entry name" value="ABC2_membrane"/>
    <property type="match status" value="1"/>
</dbReference>
<evidence type="ECO:0000256" key="1">
    <source>
        <dbReference type="ARBA" id="ARBA00004141"/>
    </source>
</evidence>
<protein>
    <submittedName>
        <fullName evidence="12">ATP-binding cassette</fullName>
    </submittedName>
</protein>
<evidence type="ECO:0000256" key="7">
    <source>
        <dbReference type="ARBA" id="ARBA00022989"/>
    </source>
</evidence>
<dbReference type="InterPro" id="IPR052215">
    <property type="entry name" value="Plant_ABCG"/>
</dbReference>
<feature type="domain" description="ABC transporter" evidence="11">
    <location>
        <begin position="58"/>
        <end position="304"/>
    </location>
</feature>
<dbReference type="Proteomes" id="UP000501690">
    <property type="component" value="Linkage Group LG2"/>
</dbReference>
<dbReference type="GO" id="GO:0005524">
    <property type="term" value="F:ATP binding"/>
    <property type="evidence" value="ECO:0007669"/>
    <property type="project" value="UniProtKB-KW"/>
</dbReference>
<dbReference type="PROSITE" id="PS50893">
    <property type="entry name" value="ABC_TRANSPORTER_2"/>
    <property type="match status" value="1"/>
</dbReference>
<feature type="transmembrane region" description="Helical" evidence="10">
    <location>
        <begin position="471"/>
        <end position="500"/>
    </location>
</feature>
<feature type="transmembrane region" description="Helical" evidence="10">
    <location>
        <begin position="540"/>
        <end position="561"/>
    </location>
</feature>
<feature type="region of interest" description="Disordered" evidence="9">
    <location>
        <begin position="1"/>
        <end position="23"/>
    </location>
</feature>
<dbReference type="GO" id="GO:0016887">
    <property type="term" value="F:ATP hydrolysis activity"/>
    <property type="evidence" value="ECO:0007669"/>
    <property type="project" value="InterPro"/>
</dbReference>
<reference evidence="12 13" key="1">
    <citation type="submission" date="2019-04" db="EMBL/GenBank/DDBJ databases">
        <title>An improved genome assembly and genetic linkage map for asparagus bean, Vigna unguiculata ssp. sesquipedialis.</title>
        <authorList>
            <person name="Xia Q."/>
            <person name="Zhang R."/>
            <person name="Dong Y."/>
        </authorList>
    </citation>
    <scope>NUCLEOTIDE SEQUENCE [LARGE SCALE GENOMIC DNA]</scope>
    <source>
        <tissue evidence="12">Leaf</tissue>
    </source>
</reference>
<keyword evidence="5" id="KW-0547">Nucleotide-binding</keyword>
<organism evidence="12 13">
    <name type="scientific">Vigna unguiculata</name>
    <name type="common">Cowpea</name>
    <dbReference type="NCBI Taxonomy" id="3917"/>
    <lineage>
        <taxon>Eukaryota</taxon>
        <taxon>Viridiplantae</taxon>
        <taxon>Streptophyta</taxon>
        <taxon>Embryophyta</taxon>
        <taxon>Tracheophyta</taxon>
        <taxon>Spermatophyta</taxon>
        <taxon>Magnoliopsida</taxon>
        <taxon>eudicotyledons</taxon>
        <taxon>Gunneridae</taxon>
        <taxon>Pentapetalae</taxon>
        <taxon>rosids</taxon>
        <taxon>fabids</taxon>
        <taxon>Fabales</taxon>
        <taxon>Fabaceae</taxon>
        <taxon>Papilionoideae</taxon>
        <taxon>50 kb inversion clade</taxon>
        <taxon>NPAAA clade</taxon>
        <taxon>indigoferoid/millettioid clade</taxon>
        <taxon>Phaseoleae</taxon>
        <taxon>Vigna</taxon>
    </lineage>
</organism>
<dbReference type="EMBL" id="CP039346">
    <property type="protein sequence ID" value="QCD84123.1"/>
    <property type="molecule type" value="Genomic_DNA"/>
</dbReference>
<keyword evidence="8 10" id="KW-0472">Membrane</keyword>
<evidence type="ECO:0000313" key="12">
    <source>
        <dbReference type="EMBL" id="QCD84123.1"/>
    </source>
</evidence>
<dbReference type="InterPro" id="IPR027417">
    <property type="entry name" value="P-loop_NTPase"/>
</dbReference>
<dbReference type="InterPro" id="IPR003593">
    <property type="entry name" value="AAA+_ATPase"/>
</dbReference>
<keyword evidence="13" id="KW-1185">Reference proteome</keyword>
<dbReference type="SUPFAM" id="SSF52540">
    <property type="entry name" value="P-loop containing nucleoside triphosphate hydrolases"/>
    <property type="match status" value="1"/>
</dbReference>
<dbReference type="InterPro" id="IPR003439">
    <property type="entry name" value="ABC_transporter-like_ATP-bd"/>
</dbReference>
<dbReference type="PROSITE" id="PS00211">
    <property type="entry name" value="ABC_TRANSPORTER_1"/>
    <property type="match status" value="1"/>
</dbReference>
<evidence type="ECO:0000256" key="5">
    <source>
        <dbReference type="ARBA" id="ARBA00022741"/>
    </source>
</evidence>
<evidence type="ECO:0000256" key="4">
    <source>
        <dbReference type="ARBA" id="ARBA00022692"/>
    </source>
</evidence>
<feature type="transmembrane region" description="Helical" evidence="10">
    <location>
        <begin position="399"/>
        <end position="424"/>
    </location>
</feature>
<sequence>MASLLPHHSPAPTDYETKPNSSRVEATALEIEECSGPKAKGSRRGESSGWREEEGMCLTWKNVWVTASVGKNGSKSILQGLTGYAKPGQLLAIMGPSGCGKSTLLDALAGRLGSKMRQSGDILINGHKQTLTYGTSAYVTQDDTLLTTLTVGEAVHYSAQLQLPDTMSKQEKKDRADFTIREMGLQDAINTRIGGWGVKGISGGQKRRVSICIEILTRPKLLFLDEPTSGLDSAASYYVIKRIASLAQNDHIKRTVIASIHQPSTEVFQLFNNLCLLSSGKTVYFGPASAASEFFASYGYPCPPLMNPSDHLLKTINKDFDQDIEVGLAGTTNLPTEEVIHILVNSYNCSERNQEVQSEVALLSEKKKSSLDVKRGHAGFLNQCFALTKRSFINMFRDLGYYWLRLVIYIALGISLATVFHNLGTSYDSIKDRGSLVAFINGFLTFMTIGGFPSFVEVMKVFQRERENGHYGVTAFVIANTLSSIPFLLLVTLIPGVIAYYLPGLQNGLEHFVYFICVLFSSLMLVESLMMIVASIVPNYLMGIITGAGIQGVMLLLSGFFKLPNDIPKPVWKYPLHYIAFHTFANQGMFKNEYEGLRFDAKNDGGSSHSYITGEEVLRNVWQVDMSYSKWVNLAILMGMIVLYRVLFLVIIKIEEKLKTLVVPLSSKRSTQIMENPNATPSH</sequence>
<feature type="transmembrane region" description="Helical" evidence="10">
    <location>
        <begin position="512"/>
        <end position="533"/>
    </location>
</feature>
<gene>
    <name evidence="12" type="ORF">DEO72_LG2g4473</name>
</gene>
<proteinExistence type="inferred from homology"/>
<dbReference type="GO" id="GO:0140359">
    <property type="term" value="F:ABC-type transporter activity"/>
    <property type="evidence" value="ECO:0007669"/>
    <property type="project" value="InterPro"/>
</dbReference>
<dbReference type="PANTHER" id="PTHR48042:SF2">
    <property type="entry name" value="TAURINE-TRANSPORTING ATPASE-RELATED"/>
    <property type="match status" value="1"/>
</dbReference>
<evidence type="ECO:0000256" key="6">
    <source>
        <dbReference type="ARBA" id="ARBA00022840"/>
    </source>
</evidence>
<evidence type="ECO:0000256" key="3">
    <source>
        <dbReference type="ARBA" id="ARBA00022448"/>
    </source>
</evidence>
<comment type="similarity">
    <text evidence="2">Belongs to the ABC transporter superfamily. ABCG family. Eye pigment precursor importer (TC 3.A.1.204) subfamily.</text>
</comment>
<dbReference type="Gene3D" id="3.40.50.300">
    <property type="entry name" value="P-loop containing nucleotide triphosphate hydrolases"/>
    <property type="match status" value="1"/>
</dbReference>
<dbReference type="InterPro" id="IPR043926">
    <property type="entry name" value="ABCG_dom"/>
</dbReference>
<evidence type="ECO:0000259" key="11">
    <source>
        <dbReference type="PROSITE" id="PS50893"/>
    </source>
</evidence>
<evidence type="ECO:0000256" key="10">
    <source>
        <dbReference type="SAM" id="Phobius"/>
    </source>
</evidence>
<evidence type="ECO:0000256" key="8">
    <source>
        <dbReference type="ARBA" id="ARBA00023136"/>
    </source>
</evidence>
<dbReference type="FunFam" id="3.40.50.300:FF:001533">
    <property type="entry name" value="ABC transporter G family member 11"/>
    <property type="match status" value="1"/>
</dbReference>
<feature type="transmembrane region" description="Helical" evidence="10">
    <location>
        <begin position="436"/>
        <end position="459"/>
    </location>
</feature>
<dbReference type="GO" id="GO:0016020">
    <property type="term" value="C:membrane"/>
    <property type="evidence" value="ECO:0007669"/>
    <property type="project" value="UniProtKB-SubCell"/>
</dbReference>
<name>A0A4D6L6K1_VIGUN</name>
<dbReference type="PANTHER" id="PTHR48042">
    <property type="entry name" value="ABC TRANSPORTER G FAMILY MEMBER 11"/>
    <property type="match status" value="1"/>
</dbReference>
<keyword evidence="7 10" id="KW-1133">Transmembrane helix</keyword>
<accession>A0A4D6L6K1</accession>
<keyword evidence="6 12" id="KW-0067">ATP-binding</keyword>
<dbReference type="Pfam" id="PF00005">
    <property type="entry name" value="ABC_tran"/>
    <property type="match status" value="1"/>
</dbReference>
<evidence type="ECO:0000256" key="2">
    <source>
        <dbReference type="ARBA" id="ARBA00005814"/>
    </source>
</evidence>
<dbReference type="InterPro" id="IPR017871">
    <property type="entry name" value="ABC_transporter-like_CS"/>
</dbReference>
<dbReference type="Pfam" id="PF19055">
    <property type="entry name" value="ABC2_membrane_7"/>
    <property type="match status" value="1"/>
</dbReference>
<keyword evidence="4 10" id="KW-0812">Transmembrane</keyword>
<dbReference type="AlphaFoldDB" id="A0A4D6L6K1"/>
<evidence type="ECO:0000313" key="13">
    <source>
        <dbReference type="Proteomes" id="UP000501690"/>
    </source>
</evidence>
<dbReference type="InterPro" id="IPR013525">
    <property type="entry name" value="ABC2_TM"/>
</dbReference>
<keyword evidence="3" id="KW-0813">Transport</keyword>
<evidence type="ECO:0000256" key="9">
    <source>
        <dbReference type="SAM" id="MobiDB-lite"/>
    </source>
</evidence>
<dbReference type="SMART" id="SM00382">
    <property type="entry name" value="AAA"/>
    <property type="match status" value="1"/>
</dbReference>